<dbReference type="GeneID" id="55060208"/>
<evidence type="ECO:0000313" key="3">
    <source>
        <dbReference type="Proteomes" id="UP000274817"/>
    </source>
</evidence>
<name>A0A167L7D6_9NIDO</name>
<evidence type="ECO:0000313" key="2">
    <source>
        <dbReference type="EMBL" id="ANB32512.1"/>
    </source>
</evidence>
<feature type="region of interest" description="Disordered" evidence="1">
    <location>
        <begin position="1"/>
        <end position="40"/>
    </location>
</feature>
<keyword evidence="3" id="KW-1185">Reference proteome</keyword>
<gene>
    <name evidence="2" type="primary">ORF7</name>
</gene>
<evidence type="ECO:0000256" key="1">
    <source>
        <dbReference type="SAM" id="MobiDB-lite"/>
    </source>
</evidence>
<dbReference type="KEGG" id="vg:55060208"/>
<protein>
    <submittedName>
        <fullName evidence="2">N protein</fullName>
    </submittedName>
</protein>
<organism evidence="2 3">
    <name type="scientific">Zambian malbrouck virus 1</name>
    <dbReference type="NCBI Taxonomy" id="2682610"/>
    <lineage>
        <taxon>Viruses</taxon>
        <taxon>Riboviria</taxon>
        <taxon>Orthornavirae</taxon>
        <taxon>Pisuviricota</taxon>
        <taxon>Pisoniviricetes</taxon>
        <taxon>Nidovirales</taxon>
        <taxon>Arnidovirineae</taxon>
        <taxon>Arteriviridae</taxon>
        <taxon>Simarterivirinae</taxon>
        <taxon>Epsilonarterivirus</taxon>
        <taxon>Sheartevirus</taxon>
        <taxon>Epsilonarterivirus zamalb</taxon>
    </lineage>
</organism>
<sequence>MAGKQNRQSRTPQSKPRRPRRRPPQQSQSHQNRKQHEPSFVFAAPDDLRMKLSVPNSKEILRLVCDLFNHGGGNLSYENGYISYQAAIAPYGQLLRAIQKLS</sequence>
<proteinExistence type="predicted"/>
<dbReference type="Proteomes" id="UP000274817">
    <property type="component" value="Segment"/>
</dbReference>
<dbReference type="Pfam" id="PF01481">
    <property type="entry name" value="Arteri_nucleo"/>
    <property type="match status" value="1"/>
</dbReference>
<reference evidence="2" key="1">
    <citation type="journal article" date="2016" name="J. Virol.">
        <title>Arteriviruses, pegiviruses, and lentiviruses are common among wild African monkeys.</title>
        <authorList>
            <person name="Bailey A."/>
            <person name="Heimbruch K."/>
        </authorList>
    </citation>
    <scope>NUCLEOTIDE SEQUENCE</scope>
    <source>
        <strain evidence="2">SHFVagmMal_seqID_01</strain>
    </source>
</reference>
<dbReference type="Gene3D" id="6.10.140.90">
    <property type="match status" value="1"/>
</dbReference>
<accession>A0A167L7D6</accession>
<dbReference type="InterPro" id="IPR002484">
    <property type="entry name" value="Arte_nucleocap"/>
</dbReference>
<dbReference type="EMBL" id="KT166441">
    <property type="protein sequence ID" value="ANB32512.1"/>
    <property type="molecule type" value="Genomic_RNA"/>
</dbReference>
<dbReference type="GO" id="GO:0019013">
    <property type="term" value="C:viral nucleocapsid"/>
    <property type="evidence" value="ECO:0007669"/>
    <property type="project" value="InterPro"/>
</dbReference>
<dbReference type="RefSeq" id="YP_009824956.1">
    <property type="nucleotide sequence ID" value="NC_048209.1"/>
</dbReference>